<evidence type="ECO:0000313" key="4">
    <source>
        <dbReference type="EMBL" id="MDC7788116.1"/>
    </source>
</evidence>
<dbReference type="SUPFAM" id="SSF48452">
    <property type="entry name" value="TPR-like"/>
    <property type="match status" value="2"/>
</dbReference>
<reference evidence="4" key="2">
    <citation type="submission" date="2023-02" db="EMBL/GenBank/DDBJ databases">
        <authorList>
            <person name="Rayyan A."/>
            <person name="Meyer T."/>
            <person name="Kyndt J.A."/>
        </authorList>
    </citation>
    <scope>NUCLEOTIDE SEQUENCE</scope>
    <source>
        <strain evidence="4">DSM 9987</strain>
    </source>
</reference>
<accession>A0ABT5JEK3</accession>
<dbReference type="Gene3D" id="3.40.50.2000">
    <property type="entry name" value="Glycogen Phosphorylase B"/>
    <property type="match status" value="1"/>
</dbReference>
<dbReference type="SUPFAM" id="SSF53756">
    <property type="entry name" value="UDP-Glycosyltransferase/glycogen phosphorylase"/>
    <property type="match status" value="1"/>
</dbReference>
<evidence type="ECO:0000313" key="5">
    <source>
        <dbReference type="Proteomes" id="UP001165652"/>
    </source>
</evidence>
<keyword evidence="2 3" id="KW-0802">TPR repeat</keyword>
<dbReference type="PANTHER" id="PTHR45586">
    <property type="entry name" value="TPR REPEAT-CONTAINING PROTEIN PA4667"/>
    <property type="match status" value="1"/>
</dbReference>
<dbReference type="PANTHER" id="PTHR45586:SF1">
    <property type="entry name" value="LIPOPOLYSACCHARIDE ASSEMBLY PROTEIN B"/>
    <property type="match status" value="1"/>
</dbReference>
<evidence type="ECO:0000256" key="3">
    <source>
        <dbReference type="PROSITE-ProRule" id="PRU00339"/>
    </source>
</evidence>
<evidence type="ECO:0000256" key="1">
    <source>
        <dbReference type="ARBA" id="ARBA00022737"/>
    </source>
</evidence>
<feature type="repeat" description="TPR" evidence="3">
    <location>
        <begin position="315"/>
        <end position="348"/>
    </location>
</feature>
<dbReference type="Proteomes" id="UP001165652">
    <property type="component" value="Unassembled WGS sequence"/>
</dbReference>
<dbReference type="Pfam" id="PF13432">
    <property type="entry name" value="TPR_16"/>
    <property type="match status" value="3"/>
</dbReference>
<dbReference type="Gene3D" id="1.25.40.10">
    <property type="entry name" value="Tetratricopeptide repeat domain"/>
    <property type="match status" value="4"/>
</dbReference>
<evidence type="ECO:0000256" key="2">
    <source>
        <dbReference type="ARBA" id="ARBA00022803"/>
    </source>
</evidence>
<sequence>MIETDHVAADFGTALSHYRAGRLGPAETACRALLAREPAHRDAVNLLAVLCCRAGRLADGAALARRALAIAPDDLQALELLGDALDALKDHAGAADAFLHAAAQKGCRRFHLKAGASLHHAGRFEEAVEQYRAVLASGEATATDITEYGLVLTALARTETAVAAFQAALKVAPREARTWAYLAEQLALLGRTDEAISAWDVVLALRPGDAGAHYDRARQLHLAGRDEAALGGVDRALLLDPAAERAHGLRSAVLWQLGRFEEAAEAASRALALAPGSPTALTNLGNALKDLGRLDEALTAQQRALSRSATAEQRTTVLVNLGLAHQARGEAAAALAALEQAATLSPDQPWPQFNLALARLRGGDLDLGWLGYGWRWRGSGLAKRLAALGRPVWDGRPLDGRLMLVAEQGVGDEIMFAGLVPALFAAGLDVVIECDRRLAPLFARSFPGVTTVARDELPEAPEGVAAACPIGDLPGLLRPDGRPGPWLAPGHLAADRGHRDALRRRYHDGRPLVGLAWRTSNVRSGRQRSIALDRLWSLIDLPVRLVCLQYGDADALAAEAAAAGVDLVVDREIDQRRDLDAFAAQVAAMDAVLTIDNSTAHLAAALGRPTVVMLPVDADWRWFAGRSDSPWYPTVRLIRQPHPDDWDAVIAQAIEMLTSLPGLAGPAEKPEHVSHAVP</sequence>
<dbReference type="EMBL" id="JAQQLI010000037">
    <property type="protein sequence ID" value="MDC7788116.1"/>
    <property type="molecule type" value="Genomic_DNA"/>
</dbReference>
<dbReference type="SMART" id="SM00028">
    <property type="entry name" value="TPR"/>
    <property type="match status" value="8"/>
</dbReference>
<feature type="repeat" description="TPR" evidence="3">
    <location>
        <begin position="142"/>
        <end position="175"/>
    </location>
</feature>
<gene>
    <name evidence="4" type="ORF">PQJ73_20700</name>
</gene>
<keyword evidence="5" id="KW-1185">Reference proteome</keyword>
<comment type="caution">
    <text evidence="4">The sequence shown here is derived from an EMBL/GenBank/DDBJ whole genome shotgun (WGS) entry which is preliminary data.</text>
</comment>
<organism evidence="4 5">
    <name type="scientific">Rhodoplanes tepidamans</name>
    <name type="common">Rhodoplanes cryptolactis</name>
    <dbReference type="NCBI Taxonomy" id="200616"/>
    <lineage>
        <taxon>Bacteria</taxon>
        <taxon>Pseudomonadati</taxon>
        <taxon>Pseudomonadota</taxon>
        <taxon>Alphaproteobacteria</taxon>
        <taxon>Hyphomicrobiales</taxon>
        <taxon>Nitrobacteraceae</taxon>
        <taxon>Rhodoplanes</taxon>
    </lineage>
</organism>
<dbReference type="RefSeq" id="WP_272778954.1">
    <property type="nucleotide sequence ID" value="NZ_JAQQLI010000037.1"/>
</dbReference>
<dbReference type="InterPro" id="IPR011990">
    <property type="entry name" value="TPR-like_helical_dom_sf"/>
</dbReference>
<dbReference type="PROSITE" id="PS50005">
    <property type="entry name" value="TPR"/>
    <property type="match status" value="2"/>
</dbReference>
<dbReference type="InterPro" id="IPR019734">
    <property type="entry name" value="TPR_rpt"/>
</dbReference>
<proteinExistence type="predicted"/>
<name>A0ABT5JEK3_RHOTP</name>
<keyword evidence="1" id="KW-0677">Repeat</keyword>
<dbReference type="Pfam" id="PF13181">
    <property type="entry name" value="TPR_8"/>
    <property type="match status" value="1"/>
</dbReference>
<reference evidence="4" key="1">
    <citation type="journal article" date="2023" name="Microbiol Resour">
        <title>Genome Sequences of Rhodoplanes serenus and Two Thermotolerant Strains, Rhodoplanes tepidamans and 'Rhodoplanes cryptolactis,' Further Refine the Genus.</title>
        <authorList>
            <person name="Rayyan A.A."/>
            <person name="Kyndt J.A."/>
        </authorList>
    </citation>
    <scope>NUCLEOTIDE SEQUENCE</scope>
    <source>
        <strain evidence="4">DSM 9987</strain>
    </source>
</reference>
<protein>
    <submittedName>
        <fullName evidence="4">Tetratricopeptide repeat-containing glycosyltransferase family protein</fullName>
    </submittedName>
</protein>
<dbReference type="InterPro" id="IPR051012">
    <property type="entry name" value="CellSynth/LPSAsmb/PSIAsmb"/>
</dbReference>